<reference evidence="3" key="1">
    <citation type="submission" date="2016-12" db="EMBL/GenBank/DDBJ databases">
        <authorList>
            <person name="Varghese N."/>
            <person name="Submissions S."/>
        </authorList>
    </citation>
    <scope>NUCLEOTIDE SEQUENCE [LARGE SCALE GENOMIC DNA]</scope>
    <source>
        <strain evidence="3">DSM 18830</strain>
    </source>
</reference>
<dbReference type="EMBL" id="FRYK01000001">
    <property type="protein sequence ID" value="SHO72165.1"/>
    <property type="molecule type" value="Genomic_DNA"/>
</dbReference>
<proteinExistence type="predicted"/>
<evidence type="ECO:0000313" key="2">
    <source>
        <dbReference type="EMBL" id="SHO72165.1"/>
    </source>
</evidence>
<feature type="signal peptide" evidence="1">
    <location>
        <begin position="1"/>
        <end position="18"/>
    </location>
</feature>
<keyword evidence="1" id="KW-0732">Signal</keyword>
<dbReference type="Proteomes" id="UP000184611">
    <property type="component" value="Unassembled WGS sequence"/>
</dbReference>
<accession>A0A1M7ZTE2</accession>
<evidence type="ECO:0008006" key="4">
    <source>
        <dbReference type="Google" id="ProtNLM"/>
    </source>
</evidence>
<evidence type="ECO:0000313" key="3">
    <source>
        <dbReference type="Proteomes" id="UP000184611"/>
    </source>
</evidence>
<dbReference type="AlphaFoldDB" id="A0A1M7ZTE2"/>
<dbReference type="RefSeq" id="WP_073581076.1">
    <property type="nucleotide sequence ID" value="NZ_CBCSEA010000001.1"/>
</dbReference>
<dbReference type="OrthoDB" id="1345369at2"/>
<name>A0A1M7ZTE2_9FLAO</name>
<feature type="chain" id="PRO_5009930029" description="Outer membrane protein beta-barrel domain-containing protein" evidence="1">
    <location>
        <begin position="19"/>
        <end position="208"/>
    </location>
</feature>
<gene>
    <name evidence="2" type="ORF">SAMN05443547_0491</name>
</gene>
<sequence length="208" mass="23470">MKNLITVFFLFFLISIFAQETNDKNQTKFGFEVTAKFGSSKLDVKEAVDLNGNFSAGDFLVVYRLNQYSIFKSGITIAEFNSNFTASGETASLKNSYLQIPLKYFYVTSLSNNAINDSTINLLFGLGVNANHLYQSKIETVNTSNSNKNLGWNLGSSFEMGLDFSFSKYMNFGIFYEAMADITRNEKENNNQKLVGTNLIKFSYIINF</sequence>
<evidence type="ECO:0000256" key="1">
    <source>
        <dbReference type="SAM" id="SignalP"/>
    </source>
</evidence>
<protein>
    <recommendedName>
        <fullName evidence="4">Outer membrane protein beta-barrel domain-containing protein</fullName>
    </recommendedName>
</protein>
<organism evidence="2 3">
    <name type="scientific">Flavobacterium cucumis</name>
    <dbReference type="NCBI Taxonomy" id="416016"/>
    <lineage>
        <taxon>Bacteria</taxon>
        <taxon>Pseudomonadati</taxon>
        <taxon>Bacteroidota</taxon>
        <taxon>Flavobacteriia</taxon>
        <taxon>Flavobacteriales</taxon>
        <taxon>Flavobacteriaceae</taxon>
        <taxon>Flavobacterium</taxon>
    </lineage>
</organism>
<keyword evidence="3" id="KW-1185">Reference proteome</keyword>